<gene>
    <name evidence="1" type="ordered locus">DSC_13495</name>
</gene>
<dbReference type="OrthoDB" id="9794917at2"/>
<dbReference type="HOGENOM" id="CLU_3156952_0_0_6"/>
<evidence type="ECO:0000313" key="2">
    <source>
        <dbReference type="Proteomes" id="UP000005870"/>
    </source>
</evidence>
<dbReference type="STRING" id="1045855.DSC_13495"/>
<sequence length="48" mass="5296">MLAIRRTFADHPARGVQTEQAPRHACCAALAVFGDAYANQWDLLEPGR</sequence>
<proteinExistence type="predicted"/>
<keyword evidence="2" id="KW-1185">Reference proteome</keyword>
<dbReference type="EMBL" id="CP003093">
    <property type="protein sequence ID" value="AER57343.1"/>
    <property type="molecule type" value="Genomic_DNA"/>
</dbReference>
<organism evidence="1 2">
    <name type="scientific">Pseudoxanthomonas spadix (strain BD-a59)</name>
    <dbReference type="NCBI Taxonomy" id="1045855"/>
    <lineage>
        <taxon>Bacteria</taxon>
        <taxon>Pseudomonadati</taxon>
        <taxon>Pseudomonadota</taxon>
        <taxon>Gammaproteobacteria</taxon>
        <taxon>Lysobacterales</taxon>
        <taxon>Lysobacteraceae</taxon>
        <taxon>Pseudoxanthomonas</taxon>
    </lineage>
</organism>
<name>G7UT97_PSEUP</name>
<dbReference type="RefSeq" id="WP_014161516.1">
    <property type="nucleotide sequence ID" value="NC_016147.2"/>
</dbReference>
<dbReference type="AlphaFoldDB" id="G7UT97"/>
<accession>G7UT97</accession>
<dbReference type="KEGG" id="psd:DSC_13495"/>
<reference evidence="1 2" key="1">
    <citation type="journal article" date="2012" name="J. Bacteriol.">
        <title>Complete Genome Sequence of the BTEX-Degrading Bacterium Pseudoxanthomonas spadix BD-a59.</title>
        <authorList>
            <person name="Lee S.H."/>
            <person name="Jin H.M."/>
            <person name="Lee H.J."/>
            <person name="Kim J.M."/>
            <person name="Jeon C.O."/>
        </authorList>
    </citation>
    <scope>NUCLEOTIDE SEQUENCE [LARGE SCALE GENOMIC DNA]</scope>
    <source>
        <strain evidence="1 2">BD-a59</strain>
    </source>
</reference>
<evidence type="ECO:0000313" key="1">
    <source>
        <dbReference type="EMBL" id="AER57343.1"/>
    </source>
</evidence>
<dbReference type="Proteomes" id="UP000005870">
    <property type="component" value="Chromosome"/>
</dbReference>
<protein>
    <submittedName>
        <fullName evidence="1">Uncharacterized protein</fullName>
    </submittedName>
</protein>